<dbReference type="InterPro" id="IPR015946">
    <property type="entry name" value="KH_dom-like_a/b"/>
</dbReference>
<evidence type="ECO:0000313" key="2">
    <source>
        <dbReference type="Proteomes" id="UP000070457"/>
    </source>
</evidence>
<gene>
    <name evidence="1" type="ORF">TR69_WS6001000835</name>
</gene>
<sequence>MSDGDILSTARQLTEELLTQLGLDADIAVDFSDSDTERGIRYVGVKLEGDNLNELIGHHGRNLESLQIILGMMLVKKLDTEENLRVLVEINDYRESREKIPALLCTACSRSGPRERSGDGTAAYETIRTPCGSHGVETRTGYCQ</sequence>
<proteinExistence type="predicted"/>
<dbReference type="PANTHER" id="PTHR35800">
    <property type="entry name" value="PROTEIN JAG"/>
    <property type="match status" value="1"/>
</dbReference>
<dbReference type="PANTHER" id="PTHR35800:SF1">
    <property type="entry name" value="RNA-BINDING PROTEIN KHPB"/>
    <property type="match status" value="1"/>
</dbReference>
<protein>
    <submittedName>
        <fullName evidence="1">Uncharacterized protein</fullName>
    </submittedName>
</protein>
<dbReference type="STRING" id="1617426.TR69_WS6001000835"/>
<reference evidence="1 2" key="1">
    <citation type="submission" date="2015-02" db="EMBL/GenBank/DDBJ databases">
        <title>Improved understanding of the partial-nitritation anammox process through 23 genomes representing the majority of the microbial community.</title>
        <authorList>
            <person name="Speth D.R."/>
            <person name="In T Zandt M."/>
            <person name="Guerrero Cruz S."/>
            <person name="Jetten M.S."/>
            <person name="Dutilh B.E."/>
        </authorList>
    </citation>
    <scope>NUCLEOTIDE SEQUENCE [LARGE SCALE GENOMIC DNA]</scope>
    <source>
        <strain evidence="1">OLB20</strain>
    </source>
</reference>
<dbReference type="CDD" id="cd02414">
    <property type="entry name" value="KH-II_Jag"/>
    <property type="match status" value="1"/>
</dbReference>
<dbReference type="Proteomes" id="UP000070457">
    <property type="component" value="Unassembled WGS sequence"/>
</dbReference>
<accession>A0A136LYR6</accession>
<organism evidence="1 2">
    <name type="scientific">candidate division WS6 bacterium OLB20</name>
    <dbReference type="NCBI Taxonomy" id="1617426"/>
    <lineage>
        <taxon>Bacteria</taxon>
        <taxon>Candidatus Dojkabacteria</taxon>
    </lineage>
</organism>
<dbReference type="Gene3D" id="3.30.300.20">
    <property type="match status" value="1"/>
</dbReference>
<evidence type="ECO:0000313" key="1">
    <source>
        <dbReference type="EMBL" id="KXK26814.1"/>
    </source>
</evidence>
<dbReference type="InterPro" id="IPR039247">
    <property type="entry name" value="KhpB"/>
</dbReference>
<dbReference type="AlphaFoldDB" id="A0A136LYR6"/>
<name>A0A136LYR6_9BACT</name>
<comment type="caution">
    <text evidence="1">The sequence shown here is derived from an EMBL/GenBank/DDBJ whole genome shotgun (WGS) entry which is preliminary data.</text>
</comment>
<dbReference type="EMBL" id="JYNZ01000003">
    <property type="protein sequence ID" value="KXK26814.1"/>
    <property type="molecule type" value="Genomic_DNA"/>
</dbReference>
<dbReference type="InterPro" id="IPR038008">
    <property type="entry name" value="Jag_KH"/>
</dbReference>
<dbReference type="GO" id="GO:0003723">
    <property type="term" value="F:RNA binding"/>
    <property type="evidence" value="ECO:0007669"/>
    <property type="project" value="InterPro"/>
</dbReference>